<reference evidence="9" key="1">
    <citation type="journal article" date="2014" name="Int. J. Syst. Evol. Microbiol.">
        <title>Complete genome sequence of Corynebacterium casei LMG S-19264T (=DSM 44701T), isolated from a smear-ripened cheese.</title>
        <authorList>
            <consortium name="US DOE Joint Genome Institute (JGI-PGF)"/>
            <person name="Walter F."/>
            <person name="Albersmeier A."/>
            <person name="Kalinowski J."/>
            <person name="Ruckert C."/>
        </authorList>
    </citation>
    <scope>NUCLEOTIDE SEQUENCE</scope>
    <source>
        <strain evidence="9">CGMCC 4.7312</strain>
    </source>
</reference>
<dbReference type="GO" id="GO:0042597">
    <property type="term" value="C:periplasmic space"/>
    <property type="evidence" value="ECO:0007669"/>
    <property type="project" value="InterPro"/>
</dbReference>
<reference evidence="9" key="2">
    <citation type="submission" date="2020-09" db="EMBL/GenBank/DDBJ databases">
        <authorList>
            <person name="Sun Q."/>
            <person name="Zhou Y."/>
        </authorList>
    </citation>
    <scope>NUCLEOTIDE SEQUENCE</scope>
    <source>
        <strain evidence="9">CGMCC 4.7312</strain>
    </source>
</reference>
<dbReference type="Pfam" id="PF04234">
    <property type="entry name" value="CopC"/>
    <property type="match status" value="1"/>
</dbReference>
<evidence type="ECO:0000256" key="4">
    <source>
        <dbReference type="ARBA" id="ARBA00023008"/>
    </source>
</evidence>
<dbReference type="GO" id="GO:0046688">
    <property type="term" value="P:response to copper ion"/>
    <property type="evidence" value="ECO:0007669"/>
    <property type="project" value="InterPro"/>
</dbReference>
<dbReference type="InterPro" id="IPR006311">
    <property type="entry name" value="TAT_signal"/>
</dbReference>
<evidence type="ECO:0000256" key="3">
    <source>
        <dbReference type="ARBA" id="ARBA00022729"/>
    </source>
</evidence>
<gene>
    <name evidence="9" type="ORF">GCM10011608_17980</name>
</gene>
<dbReference type="RefSeq" id="WP_373293115.1">
    <property type="nucleotide sequence ID" value="NZ_BMNB01000006.1"/>
</dbReference>
<evidence type="ECO:0000256" key="1">
    <source>
        <dbReference type="ARBA" id="ARBA00004196"/>
    </source>
</evidence>
<feature type="chain" id="PRO_5036903976" description="CopC domain-containing protein" evidence="7">
    <location>
        <begin position="33"/>
        <end position="208"/>
    </location>
</feature>
<feature type="transmembrane region" description="Helical" evidence="6">
    <location>
        <begin position="175"/>
        <end position="196"/>
    </location>
</feature>
<dbReference type="InterPro" id="IPR014755">
    <property type="entry name" value="Cu-Rt/internalin_Ig-like"/>
</dbReference>
<dbReference type="InterPro" id="IPR014756">
    <property type="entry name" value="Ig_E-set"/>
</dbReference>
<feature type="region of interest" description="Disordered" evidence="5">
    <location>
        <begin position="128"/>
        <end position="167"/>
    </location>
</feature>
<dbReference type="PANTHER" id="PTHR34820">
    <property type="entry name" value="INNER MEMBRANE PROTEIN YEBZ"/>
    <property type="match status" value="1"/>
</dbReference>
<name>A0A917TQY3_9ACTN</name>
<dbReference type="InterPro" id="IPR032694">
    <property type="entry name" value="CopC/D"/>
</dbReference>
<evidence type="ECO:0000313" key="9">
    <source>
        <dbReference type="EMBL" id="GGM33929.1"/>
    </source>
</evidence>
<dbReference type="PANTHER" id="PTHR34820:SF4">
    <property type="entry name" value="INNER MEMBRANE PROTEIN YEBZ"/>
    <property type="match status" value="1"/>
</dbReference>
<protein>
    <recommendedName>
        <fullName evidence="8">CopC domain-containing protein</fullName>
    </recommendedName>
</protein>
<keyword evidence="2" id="KW-0479">Metal-binding</keyword>
<keyword evidence="4" id="KW-0186">Copper</keyword>
<dbReference type="Gene3D" id="2.60.40.1220">
    <property type="match status" value="1"/>
</dbReference>
<dbReference type="GO" id="GO:0006825">
    <property type="term" value="P:copper ion transport"/>
    <property type="evidence" value="ECO:0007669"/>
    <property type="project" value="InterPro"/>
</dbReference>
<keyword evidence="10" id="KW-1185">Reference proteome</keyword>
<organism evidence="9 10">
    <name type="scientific">Micromonospora sonchi</name>
    <dbReference type="NCBI Taxonomy" id="1763543"/>
    <lineage>
        <taxon>Bacteria</taxon>
        <taxon>Bacillati</taxon>
        <taxon>Actinomycetota</taxon>
        <taxon>Actinomycetes</taxon>
        <taxon>Micromonosporales</taxon>
        <taxon>Micromonosporaceae</taxon>
        <taxon>Micromonospora</taxon>
    </lineage>
</organism>
<keyword evidence="6" id="KW-1133">Transmembrane helix</keyword>
<proteinExistence type="predicted"/>
<dbReference type="EMBL" id="BMNB01000006">
    <property type="protein sequence ID" value="GGM33929.1"/>
    <property type="molecule type" value="Genomic_DNA"/>
</dbReference>
<dbReference type="PROSITE" id="PS51318">
    <property type="entry name" value="TAT"/>
    <property type="match status" value="1"/>
</dbReference>
<feature type="signal peptide" evidence="7">
    <location>
        <begin position="1"/>
        <end position="32"/>
    </location>
</feature>
<dbReference type="Proteomes" id="UP000608890">
    <property type="component" value="Unassembled WGS sequence"/>
</dbReference>
<evidence type="ECO:0000256" key="6">
    <source>
        <dbReference type="SAM" id="Phobius"/>
    </source>
</evidence>
<keyword evidence="6" id="KW-0472">Membrane</keyword>
<dbReference type="GO" id="GO:0030313">
    <property type="term" value="C:cell envelope"/>
    <property type="evidence" value="ECO:0007669"/>
    <property type="project" value="UniProtKB-SubCell"/>
</dbReference>
<comment type="subcellular location">
    <subcellularLocation>
        <location evidence="1">Cell envelope</location>
    </subcellularLocation>
</comment>
<dbReference type="InterPro" id="IPR007348">
    <property type="entry name" value="CopC_dom"/>
</dbReference>
<dbReference type="GO" id="GO:0005507">
    <property type="term" value="F:copper ion binding"/>
    <property type="evidence" value="ECO:0007669"/>
    <property type="project" value="InterPro"/>
</dbReference>
<accession>A0A917TQY3</accession>
<evidence type="ECO:0000259" key="8">
    <source>
        <dbReference type="Pfam" id="PF04234"/>
    </source>
</evidence>
<comment type="caution">
    <text evidence="9">The sequence shown here is derived from an EMBL/GenBank/DDBJ whole genome shotgun (WGS) entry which is preliminary data.</text>
</comment>
<keyword evidence="3 7" id="KW-0732">Signal</keyword>
<dbReference type="SUPFAM" id="SSF81296">
    <property type="entry name" value="E set domains"/>
    <property type="match status" value="1"/>
</dbReference>
<feature type="domain" description="CopC" evidence="8">
    <location>
        <begin position="33"/>
        <end position="126"/>
    </location>
</feature>
<evidence type="ECO:0000256" key="2">
    <source>
        <dbReference type="ARBA" id="ARBA00022723"/>
    </source>
</evidence>
<keyword evidence="6" id="KW-0812">Transmembrane</keyword>
<dbReference type="GO" id="GO:0005886">
    <property type="term" value="C:plasma membrane"/>
    <property type="evidence" value="ECO:0007669"/>
    <property type="project" value="TreeGrafter"/>
</dbReference>
<dbReference type="AlphaFoldDB" id="A0A917TQY3"/>
<sequence length="208" mass="21103">MLRHLRRPFATGLAAALAAAALLIAPASPAYAHNVLRKATPTQDAELDTAPTKVTLEFMERLNPKFTTITLSDADKQPVATSEPDVSGTKSTITIDAPLANGVYTVAYRVVSLDGHPVQGSYKFTVADPTATAEPSPSAEPSESAETTPATPTAAPTSAAAASPSADDSSGGSGLLIGLLAGGLALVALVVGAVLFRRRRGSASPGAR</sequence>
<evidence type="ECO:0000256" key="5">
    <source>
        <dbReference type="SAM" id="MobiDB-lite"/>
    </source>
</evidence>
<evidence type="ECO:0000256" key="7">
    <source>
        <dbReference type="SAM" id="SignalP"/>
    </source>
</evidence>
<evidence type="ECO:0000313" key="10">
    <source>
        <dbReference type="Proteomes" id="UP000608890"/>
    </source>
</evidence>